<accession>A0A401FXK3</accession>
<dbReference type="RefSeq" id="WP_124328952.1">
    <property type="nucleotide sequence ID" value="NZ_BEXT01000001.1"/>
</dbReference>
<reference evidence="2" key="1">
    <citation type="submission" date="2017-11" db="EMBL/GenBank/DDBJ databases">
        <authorList>
            <person name="Watanabe M."/>
            <person name="Kojima H."/>
        </authorList>
    </citation>
    <scope>NUCLEOTIDE SEQUENCE [LARGE SCALE GENOMIC DNA]</scope>
    <source>
        <strain evidence="2">Tokyo 01</strain>
    </source>
</reference>
<comment type="caution">
    <text evidence="1">The sequence shown here is derived from an EMBL/GenBank/DDBJ whole genome shotgun (WGS) entry which is preliminary data.</text>
</comment>
<dbReference type="Proteomes" id="UP000288096">
    <property type="component" value="Unassembled WGS sequence"/>
</dbReference>
<proteinExistence type="predicted"/>
<dbReference type="InterPro" id="IPR010836">
    <property type="entry name" value="SapC"/>
</dbReference>
<dbReference type="Pfam" id="PF07277">
    <property type="entry name" value="SapC"/>
    <property type="match status" value="1"/>
</dbReference>
<reference evidence="2" key="2">
    <citation type="submission" date="2019-01" db="EMBL/GenBank/DDBJ databases">
        <title>Genome sequence of Desulfonema ishimotonii strain Tokyo 01.</title>
        <authorList>
            <person name="Fukui M."/>
        </authorList>
    </citation>
    <scope>NUCLEOTIDE SEQUENCE [LARGE SCALE GENOMIC DNA]</scope>
    <source>
        <strain evidence="2">Tokyo 01</strain>
    </source>
</reference>
<gene>
    <name evidence="1" type="ORF">DENIS_2653</name>
</gene>
<evidence type="ECO:0000313" key="2">
    <source>
        <dbReference type="Proteomes" id="UP000288096"/>
    </source>
</evidence>
<organism evidence="1 2">
    <name type="scientific">Desulfonema ishimotonii</name>
    <dbReference type="NCBI Taxonomy" id="45657"/>
    <lineage>
        <taxon>Bacteria</taxon>
        <taxon>Pseudomonadati</taxon>
        <taxon>Thermodesulfobacteriota</taxon>
        <taxon>Desulfobacteria</taxon>
        <taxon>Desulfobacterales</taxon>
        <taxon>Desulfococcaceae</taxon>
        <taxon>Desulfonema</taxon>
    </lineage>
</organism>
<evidence type="ECO:0000313" key="1">
    <source>
        <dbReference type="EMBL" id="GBC61691.1"/>
    </source>
</evidence>
<dbReference type="AlphaFoldDB" id="A0A401FXK3"/>
<protein>
    <submittedName>
        <fullName evidence="1">Peptidase</fullName>
    </submittedName>
</protein>
<name>A0A401FXK3_9BACT</name>
<keyword evidence="2" id="KW-1185">Reference proteome</keyword>
<sequence>MFKKIVPFNTQAHANKKVKPVNTFNFIANTHVVALMANEMSRAAHSFPVVFLKEGENYGLYALMGLKQNENLFVDSEGKWETSAYIPAIIRRYPFALGKGQPDSDQFMICIDEESDFLSENEGEPLVTDGKPGPIIEKAKGFLTELYRSGEVTTAFCKALAERDLFSPLNMQLKDKVSGVTQNITGCYAINEKKISEMPDEDFLALRKRGFLPLIYAHTFSLTHIERLVRIQGERNKK</sequence>
<dbReference type="OrthoDB" id="9806524at2"/>
<dbReference type="EMBL" id="BEXT01000001">
    <property type="protein sequence ID" value="GBC61691.1"/>
    <property type="molecule type" value="Genomic_DNA"/>
</dbReference>